<comment type="caution">
    <text evidence="1">The sequence shown here is derived from an EMBL/GenBank/DDBJ whole genome shotgun (WGS) entry which is preliminary data.</text>
</comment>
<evidence type="ECO:0000313" key="1">
    <source>
        <dbReference type="EMBL" id="TWU25727.1"/>
    </source>
</evidence>
<dbReference type="AlphaFoldDB" id="A0A5C6CQ34"/>
<dbReference type="EMBL" id="SJPS01000004">
    <property type="protein sequence ID" value="TWU25727.1"/>
    <property type="molecule type" value="Genomic_DNA"/>
</dbReference>
<dbReference type="Proteomes" id="UP000318437">
    <property type="component" value="Unassembled WGS sequence"/>
</dbReference>
<proteinExistence type="predicted"/>
<evidence type="ECO:0000313" key="2">
    <source>
        <dbReference type="Proteomes" id="UP000318437"/>
    </source>
</evidence>
<protein>
    <submittedName>
        <fullName evidence="1">DNA polymerase III subunit tau</fullName>
        <ecNumber evidence="1">2.7.7.7</ecNumber>
    </submittedName>
</protein>
<keyword evidence="2" id="KW-1185">Reference proteome</keyword>
<dbReference type="PANTHER" id="PTHR11669:SF8">
    <property type="entry name" value="DNA POLYMERASE III SUBUNIT DELTA"/>
    <property type="match status" value="1"/>
</dbReference>
<gene>
    <name evidence="1" type="primary">dnaX_1</name>
    <name evidence="1" type="ORF">Pla144_29380</name>
</gene>
<dbReference type="SUPFAM" id="SSF52540">
    <property type="entry name" value="P-loop containing nucleoside triphosphate hydrolases"/>
    <property type="match status" value="1"/>
</dbReference>
<name>A0A5C6CQ34_9BACT</name>
<dbReference type="PANTHER" id="PTHR11669">
    <property type="entry name" value="REPLICATION FACTOR C / DNA POLYMERASE III GAMMA-TAU SUBUNIT"/>
    <property type="match status" value="1"/>
</dbReference>
<dbReference type="RefSeq" id="WP_146451313.1">
    <property type="nucleotide sequence ID" value="NZ_SJPS01000004.1"/>
</dbReference>
<dbReference type="Gene3D" id="3.40.50.300">
    <property type="entry name" value="P-loop containing nucleotide triphosphate hydrolases"/>
    <property type="match status" value="1"/>
</dbReference>
<accession>A0A5C6CQ34</accession>
<dbReference type="EC" id="2.7.7.7" evidence="1"/>
<dbReference type="OrthoDB" id="9810148at2"/>
<sequence>MWQGIHGHDQVVDRFRSNLACGRMASSYLFLGPEGIGKRSFALQLAKALLCTGTSPDKLDACGQCDSCRLADAGNHPDIDSVEPPQGKRLLPIELFIGRKEQRHKEGLCHNLSLRPMIGRRRIAIIDDADCFTPPSANCLLKTLEEPPPGTVLILVGTNLSRQLPTILSRTQIVRFQPLEVDVVSRLLLEQGTAETTQKAERLAAESGGSLYLATSRAEMAMDDFQERFQRQFSVETLDGSRLVGVISDFVNDAGTEAESRRRRLRAVFDAAIQHLGTNLRANAATATSDHVRINRMLAALDRCQQAEEELDRNANLATLLECWVDDLARILSPLGGKI</sequence>
<dbReference type="GO" id="GO:0003887">
    <property type="term" value="F:DNA-directed DNA polymerase activity"/>
    <property type="evidence" value="ECO:0007669"/>
    <property type="project" value="UniProtKB-EC"/>
</dbReference>
<keyword evidence="1" id="KW-0548">Nucleotidyltransferase</keyword>
<reference evidence="1 2" key="1">
    <citation type="submission" date="2019-02" db="EMBL/GenBank/DDBJ databases">
        <title>Deep-cultivation of Planctomycetes and their phenomic and genomic characterization uncovers novel biology.</title>
        <authorList>
            <person name="Wiegand S."/>
            <person name="Jogler M."/>
            <person name="Boedeker C."/>
            <person name="Pinto D."/>
            <person name="Vollmers J."/>
            <person name="Rivas-Marin E."/>
            <person name="Kohn T."/>
            <person name="Peeters S.H."/>
            <person name="Heuer A."/>
            <person name="Rast P."/>
            <person name="Oberbeckmann S."/>
            <person name="Bunk B."/>
            <person name="Jeske O."/>
            <person name="Meyerdierks A."/>
            <person name="Storesund J.E."/>
            <person name="Kallscheuer N."/>
            <person name="Luecker S."/>
            <person name="Lage O.M."/>
            <person name="Pohl T."/>
            <person name="Merkel B.J."/>
            <person name="Hornburger P."/>
            <person name="Mueller R.-W."/>
            <person name="Bruemmer F."/>
            <person name="Labrenz M."/>
            <person name="Spormann A.M."/>
            <person name="Op Den Camp H."/>
            <person name="Overmann J."/>
            <person name="Amann R."/>
            <person name="Jetten M.S.M."/>
            <person name="Mascher T."/>
            <person name="Medema M.H."/>
            <person name="Devos D.P."/>
            <person name="Kaster A.-K."/>
            <person name="Ovreas L."/>
            <person name="Rohde M."/>
            <person name="Galperin M.Y."/>
            <person name="Jogler C."/>
        </authorList>
    </citation>
    <scope>NUCLEOTIDE SEQUENCE [LARGE SCALE GENOMIC DNA]</scope>
    <source>
        <strain evidence="1 2">Pla144</strain>
    </source>
</reference>
<dbReference type="InterPro" id="IPR027417">
    <property type="entry name" value="P-loop_NTPase"/>
</dbReference>
<dbReference type="InterPro" id="IPR050238">
    <property type="entry name" value="DNA_Rep/Repair_Clamp_Loader"/>
</dbReference>
<keyword evidence="1" id="KW-0808">Transferase</keyword>
<dbReference type="GO" id="GO:0006261">
    <property type="term" value="P:DNA-templated DNA replication"/>
    <property type="evidence" value="ECO:0007669"/>
    <property type="project" value="TreeGrafter"/>
</dbReference>
<organism evidence="1 2">
    <name type="scientific">Bythopirellula polymerisocia</name>
    <dbReference type="NCBI Taxonomy" id="2528003"/>
    <lineage>
        <taxon>Bacteria</taxon>
        <taxon>Pseudomonadati</taxon>
        <taxon>Planctomycetota</taxon>
        <taxon>Planctomycetia</taxon>
        <taxon>Pirellulales</taxon>
        <taxon>Lacipirellulaceae</taxon>
        <taxon>Bythopirellula</taxon>
    </lineage>
</organism>
<dbReference type="Pfam" id="PF13177">
    <property type="entry name" value="DNA_pol3_delta2"/>
    <property type="match status" value="1"/>
</dbReference>